<evidence type="ECO:0000313" key="2">
    <source>
        <dbReference type="Proteomes" id="UP001596137"/>
    </source>
</evidence>
<organism evidence="1 2">
    <name type="scientific">Sphaerisporangium aureirubrum</name>
    <dbReference type="NCBI Taxonomy" id="1544736"/>
    <lineage>
        <taxon>Bacteria</taxon>
        <taxon>Bacillati</taxon>
        <taxon>Actinomycetota</taxon>
        <taxon>Actinomycetes</taxon>
        <taxon>Streptosporangiales</taxon>
        <taxon>Streptosporangiaceae</taxon>
        <taxon>Sphaerisporangium</taxon>
    </lineage>
</organism>
<gene>
    <name evidence="1" type="ORF">ACFP1K_24035</name>
</gene>
<proteinExistence type="predicted"/>
<evidence type="ECO:0000313" key="1">
    <source>
        <dbReference type="EMBL" id="MFC6084252.1"/>
    </source>
</evidence>
<sequence>MPYALVEGLSDAAERLDTAEPQVTRRGIGTEQSGIAFVEERGRRFHGDLTEHADQMFQLQAVRRP</sequence>
<protein>
    <submittedName>
        <fullName evidence="1">Uncharacterized protein</fullName>
    </submittedName>
</protein>
<keyword evidence="2" id="KW-1185">Reference proteome</keyword>
<dbReference type="EMBL" id="JBHSRF010000039">
    <property type="protein sequence ID" value="MFC6084252.1"/>
    <property type="molecule type" value="Genomic_DNA"/>
</dbReference>
<comment type="caution">
    <text evidence="1">The sequence shown here is derived from an EMBL/GenBank/DDBJ whole genome shotgun (WGS) entry which is preliminary data.</text>
</comment>
<dbReference type="RefSeq" id="WP_380757109.1">
    <property type="nucleotide sequence ID" value="NZ_JBHSRF010000039.1"/>
</dbReference>
<reference evidence="2" key="1">
    <citation type="journal article" date="2019" name="Int. J. Syst. Evol. Microbiol.">
        <title>The Global Catalogue of Microorganisms (GCM) 10K type strain sequencing project: providing services to taxonomists for standard genome sequencing and annotation.</title>
        <authorList>
            <consortium name="The Broad Institute Genomics Platform"/>
            <consortium name="The Broad Institute Genome Sequencing Center for Infectious Disease"/>
            <person name="Wu L."/>
            <person name="Ma J."/>
        </authorList>
    </citation>
    <scope>NUCLEOTIDE SEQUENCE [LARGE SCALE GENOMIC DNA]</scope>
    <source>
        <strain evidence="2">JCM 30346</strain>
    </source>
</reference>
<dbReference type="Proteomes" id="UP001596137">
    <property type="component" value="Unassembled WGS sequence"/>
</dbReference>
<name>A0ABW1NPT1_9ACTN</name>
<accession>A0ABW1NPT1</accession>